<dbReference type="EMBL" id="MSFN02000001">
    <property type="protein sequence ID" value="PTU23706.1"/>
    <property type="molecule type" value="Genomic_DNA"/>
</dbReference>
<dbReference type="VEuPathDB" id="FungiDB:P175DRAFT_0527154"/>
<evidence type="ECO:0000313" key="1">
    <source>
        <dbReference type="EMBL" id="PTU23706.1"/>
    </source>
</evidence>
<comment type="caution">
    <text evidence="1">The sequence shown here is derived from an EMBL/GenBank/DDBJ whole genome shotgun (WGS) entry which is preliminary data.</text>
</comment>
<dbReference type="OrthoDB" id="4499271at2759"/>
<gene>
    <name evidence="1" type="ORF">P175DRAFT_0527154</name>
</gene>
<reference evidence="1 2" key="1">
    <citation type="journal article" date="2018" name="Proc. Natl. Acad. Sci. U.S.A.">
        <title>Linking secondary metabolites to gene clusters through genome sequencing of six diverse Aspergillus species.</title>
        <authorList>
            <person name="Kaerboelling I."/>
            <person name="Vesth T.C."/>
            <person name="Frisvad J.C."/>
            <person name="Nybo J.L."/>
            <person name="Theobald S."/>
            <person name="Kuo A."/>
            <person name="Bowyer P."/>
            <person name="Matsuda Y."/>
            <person name="Mondo S."/>
            <person name="Lyhne E.K."/>
            <person name="Kogle M.E."/>
            <person name="Clum A."/>
            <person name="Lipzen A."/>
            <person name="Salamov A."/>
            <person name="Ngan C.Y."/>
            <person name="Daum C."/>
            <person name="Chiniquy J."/>
            <person name="Barry K."/>
            <person name="LaButti K."/>
            <person name="Haridas S."/>
            <person name="Simmons B.A."/>
            <person name="Magnuson J.K."/>
            <person name="Mortensen U.H."/>
            <person name="Larsen T.O."/>
            <person name="Grigoriev I.V."/>
            <person name="Baker S.E."/>
            <person name="Andersen M.R."/>
        </authorList>
    </citation>
    <scope>NUCLEOTIDE SEQUENCE [LARGE SCALE GENOMIC DNA]</scope>
    <source>
        <strain evidence="1 2">IBT 24754</strain>
    </source>
</reference>
<organism evidence="1 2">
    <name type="scientific">Aspergillus ochraceoroseus IBT 24754</name>
    <dbReference type="NCBI Taxonomy" id="1392256"/>
    <lineage>
        <taxon>Eukaryota</taxon>
        <taxon>Fungi</taxon>
        <taxon>Dikarya</taxon>
        <taxon>Ascomycota</taxon>
        <taxon>Pezizomycotina</taxon>
        <taxon>Eurotiomycetes</taxon>
        <taxon>Eurotiomycetidae</taxon>
        <taxon>Eurotiales</taxon>
        <taxon>Aspergillaceae</taxon>
        <taxon>Aspergillus</taxon>
        <taxon>Aspergillus subgen. Nidulantes</taxon>
    </lineage>
</organism>
<sequence length="242" mass="27173">MADQLQQILVAAVAQTLHDAGILAALWGEHALHVFGTGDRPYAIRFIIEDDEMEKAYQTLGGHPPPAEHLYPPSHIGQLKGSTVNLHKKSDFLWFFPRFELGPVEGDSSFFTTASEVARNSNVKVDDSNKHLFGKVIVAKPMKFAEALIYLSCRDAEFPGAKSLWTYWLSCLRGEMSQGDPSGLPECMWPAWEWAVSNQMRHGPWFEGLEECAEKLEEIGMLPKQPPTIRDTLPLLNVFARH</sequence>
<dbReference type="GeneID" id="63816385"/>
<dbReference type="AlphaFoldDB" id="A0A2T5M5D2"/>
<accession>A0A2T5M5D2</accession>
<name>A0A2T5M5D2_9EURO</name>
<evidence type="ECO:0000313" key="2">
    <source>
        <dbReference type="Proteomes" id="UP000244073"/>
    </source>
</evidence>
<protein>
    <submittedName>
        <fullName evidence="1">Uncharacterized protein</fullName>
    </submittedName>
</protein>
<dbReference type="Proteomes" id="UP000244073">
    <property type="component" value="Unassembled WGS sequence"/>
</dbReference>
<dbReference type="RefSeq" id="XP_040755098.1">
    <property type="nucleotide sequence ID" value="XM_040899503.1"/>
</dbReference>
<proteinExistence type="predicted"/>